<dbReference type="InterPro" id="IPR000649">
    <property type="entry name" value="IF-2B-related"/>
</dbReference>
<evidence type="ECO:0000313" key="12">
    <source>
        <dbReference type="Proteomes" id="UP001648503"/>
    </source>
</evidence>
<organism evidence="11 12">
    <name type="scientific">Batrachochytrium salamandrivorans</name>
    <dbReference type="NCBI Taxonomy" id="1357716"/>
    <lineage>
        <taxon>Eukaryota</taxon>
        <taxon>Fungi</taxon>
        <taxon>Fungi incertae sedis</taxon>
        <taxon>Chytridiomycota</taxon>
        <taxon>Chytridiomycota incertae sedis</taxon>
        <taxon>Chytridiomycetes</taxon>
        <taxon>Rhizophydiales</taxon>
        <taxon>Rhizophydiales incertae sedis</taxon>
        <taxon>Batrachochytrium</taxon>
    </lineage>
</organism>
<evidence type="ECO:0000313" key="11">
    <source>
        <dbReference type="EMBL" id="KAH6596083.1"/>
    </source>
</evidence>
<dbReference type="Pfam" id="PF01008">
    <property type="entry name" value="IF-2B"/>
    <property type="match status" value="1"/>
</dbReference>
<protein>
    <recommendedName>
        <fullName evidence="6">Translation initiation factor eIF2B subunit beta</fullName>
    </recommendedName>
    <alternativeName>
        <fullName evidence="7">eIF2B GDP-GTP exchange factor subunit beta</fullName>
    </alternativeName>
</protein>
<evidence type="ECO:0000256" key="10">
    <source>
        <dbReference type="SAM" id="Coils"/>
    </source>
</evidence>
<keyword evidence="3" id="KW-0963">Cytoplasm</keyword>
<keyword evidence="4" id="KW-0396">Initiation factor</keyword>
<dbReference type="InterPro" id="IPR051855">
    <property type="entry name" value="eIF2B_beta_subunit"/>
</dbReference>
<sequence>MKSALKQCLSELTDELETASSNIAAQALEHIHSEEFIMTIGGSPIVEQFLKEAAKLRYFKVIVAETAPFYTGHDMAASLAKVGIDTTLITDSAIFSIMSRVNKVILGTHAVTANGGIVAISGSQVVAAAAKHHSAPVVVCTGLHSLSPIYPYDTDAFNLCVSPSTMSNFNDAEVTKNVDLPNPYYDYVAPEFLSLFITNIGPHPPSYVQRLVADPY</sequence>
<dbReference type="InterPro" id="IPR037171">
    <property type="entry name" value="NagB/RpiA_transferase-like"/>
</dbReference>
<accession>A0ABQ8FFP3</accession>
<dbReference type="Proteomes" id="UP001648503">
    <property type="component" value="Unassembled WGS sequence"/>
</dbReference>
<keyword evidence="12" id="KW-1185">Reference proteome</keyword>
<dbReference type="PANTHER" id="PTHR45859">
    <property type="entry name" value="TRANSLATION INITIATION FACTOR EIF-2B SUBUNIT BETA"/>
    <property type="match status" value="1"/>
</dbReference>
<gene>
    <name evidence="11" type="ORF">BASA50_005380</name>
</gene>
<comment type="subunit">
    <text evidence="8">Component of the translation initiation factor 2B (eIF2B) complex which is a heterodecamer of two sets of five different subunits: alpha, beta, gamma, delta and epsilon. Subunits alpha, beta and delta comprise a regulatory subcomplex and subunits epsilon and gamma comprise a catalytic subcomplex. Within the complex, the hexameric regulatory complex resides at the center, with the two heterodimeric catalytic subcomplexes bound on opposite sides.</text>
</comment>
<dbReference type="InterPro" id="IPR042529">
    <property type="entry name" value="IF_2B-like_C"/>
</dbReference>
<comment type="similarity">
    <text evidence="2 9">Belongs to the eIF-2B alpha/beta/delta subunits family.</text>
</comment>
<reference evidence="11 12" key="1">
    <citation type="submission" date="2021-02" db="EMBL/GenBank/DDBJ databases">
        <title>Variation within the Batrachochytrium salamandrivorans European outbreak.</title>
        <authorList>
            <person name="Kelly M."/>
            <person name="Pasmans F."/>
            <person name="Shea T.P."/>
            <person name="Munoz J.F."/>
            <person name="Carranza S."/>
            <person name="Cuomo C.A."/>
            <person name="Martel A."/>
        </authorList>
    </citation>
    <scope>NUCLEOTIDE SEQUENCE [LARGE SCALE GENOMIC DNA]</scope>
    <source>
        <strain evidence="11 12">AMFP18/2</strain>
    </source>
</reference>
<evidence type="ECO:0000256" key="3">
    <source>
        <dbReference type="ARBA" id="ARBA00022490"/>
    </source>
</evidence>
<name>A0ABQ8FFP3_9FUNG</name>
<evidence type="ECO:0000256" key="1">
    <source>
        <dbReference type="ARBA" id="ARBA00004514"/>
    </source>
</evidence>
<evidence type="ECO:0000256" key="4">
    <source>
        <dbReference type="ARBA" id="ARBA00022540"/>
    </source>
</evidence>
<feature type="coiled-coil region" evidence="10">
    <location>
        <begin position="2"/>
        <end position="29"/>
    </location>
</feature>
<dbReference type="SUPFAM" id="SSF100950">
    <property type="entry name" value="NagB/RpiA/CoA transferase-like"/>
    <property type="match status" value="1"/>
</dbReference>
<evidence type="ECO:0000256" key="6">
    <source>
        <dbReference type="ARBA" id="ARBA00044122"/>
    </source>
</evidence>
<evidence type="ECO:0000256" key="2">
    <source>
        <dbReference type="ARBA" id="ARBA00007251"/>
    </source>
</evidence>
<keyword evidence="10" id="KW-0175">Coiled coil</keyword>
<keyword evidence="5" id="KW-0648">Protein biosynthesis</keyword>
<evidence type="ECO:0000256" key="8">
    <source>
        <dbReference type="ARBA" id="ARBA00046432"/>
    </source>
</evidence>
<evidence type="ECO:0000256" key="7">
    <source>
        <dbReference type="ARBA" id="ARBA00044228"/>
    </source>
</evidence>
<evidence type="ECO:0000256" key="5">
    <source>
        <dbReference type="ARBA" id="ARBA00022917"/>
    </source>
</evidence>
<evidence type="ECO:0000256" key="9">
    <source>
        <dbReference type="RuleBase" id="RU003814"/>
    </source>
</evidence>
<proteinExistence type="inferred from homology"/>
<dbReference type="Gene3D" id="3.40.50.10470">
    <property type="entry name" value="Translation initiation factor eif-2b, domain 2"/>
    <property type="match status" value="1"/>
</dbReference>
<dbReference type="PANTHER" id="PTHR45859:SF1">
    <property type="entry name" value="TRANSLATION INITIATION FACTOR EIF-2B SUBUNIT BETA"/>
    <property type="match status" value="1"/>
</dbReference>
<comment type="subcellular location">
    <subcellularLocation>
        <location evidence="1">Cytoplasm</location>
        <location evidence="1">Cytosol</location>
    </subcellularLocation>
</comment>
<dbReference type="EMBL" id="JAFCIX010000249">
    <property type="protein sequence ID" value="KAH6596083.1"/>
    <property type="molecule type" value="Genomic_DNA"/>
</dbReference>
<comment type="caution">
    <text evidence="11">The sequence shown here is derived from an EMBL/GenBank/DDBJ whole genome shotgun (WGS) entry which is preliminary data.</text>
</comment>